<dbReference type="HAMAP" id="MF_00484">
    <property type="entry name" value="Glycogen_synth"/>
    <property type="match status" value="1"/>
</dbReference>
<feature type="binding site" evidence="11">
    <location>
        <position position="18"/>
    </location>
    <ligand>
        <name>ADP-alpha-D-glucose</name>
        <dbReference type="ChEBI" id="CHEBI:57498"/>
    </ligand>
</feature>
<reference evidence="14 15" key="1">
    <citation type="submission" date="2019-03" db="EMBL/GenBank/DDBJ databases">
        <title>Genomic Encyclopedia of Type Strains, Phase IV (KMG-IV): sequencing the most valuable type-strain genomes for metagenomic binning, comparative biology and taxonomic classification.</title>
        <authorList>
            <person name="Goeker M."/>
        </authorList>
    </citation>
    <scope>NUCLEOTIDE SEQUENCE [LARGE SCALE GENOMIC DNA]</scope>
    <source>
        <strain evidence="14 15">DSM 16326</strain>
    </source>
</reference>
<dbReference type="NCBIfam" id="TIGR02095">
    <property type="entry name" value="glgA"/>
    <property type="match status" value="1"/>
</dbReference>
<dbReference type="Gene3D" id="3.40.50.2000">
    <property type="entry name" value="Glycogen Phosphorylase B"/>
    <property type="match status" value="2"/>
</dbReference>
<keyword evidence="9 11" id="KW-0320">Glycogen biosynthesis</keyword>
<evidence type="ECO:0000256" key="3">
    <source>
        <dbReference type="ARBA" id="ARBA00004964"/>
    </source>
</evidence>
<dbReference type="AlphaFoldDB" id="A0A4V3H4B2"/>
<evidence type="ECO:0000256" key="8">
    <source>
        <dbReference type="ARBA" id="ARBA00022679"/>
    </source>
</evidence>
<evidence type="ECO:0000256" key="1">
    <source>
        <dbReference type="ARBA" id="ARBA00001478"/>
    </source>
</evidence>
<feature type="domain" description="Starch synthase catalytic" evidence="13">
    <location>
        <begin position="5"/>
        <end position="240"/>
    </location>
</feature>
<dbReference type="UniPathway" id="UPA00164"/>
<dbReference type="OrthoDB" id="9808590at2"/>
<dbReference type="Proteomes" id="UP000294914">
    <property type="component" value="Unassembled WGS sequence"/>
</dbReference>
<evidence type="ECO:0000313" key="15">
    <source>
        <dbReference type="Proteomes" id="UP000294914"/>
    </source>
</evidence>
<name>A0A4V3H4B2_9GAMM</name>
<dbReference type="EC" id="2.4.1.21" evidence="5 11"/>
<dbReference type="RefSeq" id="WP_134081561.1">
    <property type="nucleotide sequence ID" value="NZ_SOQX01000002.1"/>
</dbReference>
<dbReference type="GO" id="GO:0005978">
    <property type="term" value="P:glycogen biosynthetic process"/>
    <property type="evidence" value="ECO:0007669"/>
    <property type="project" value="UniProtKB-UniRule"/>
</dbReference>
<keyword evidence="8 11" id="KW-0808">Transferase</keyword>
<evidence type="ECO:0000256" key="5">
    <source>
        <dbReference type="ARBA" id="ARBA00012588"/>
    </source>
</evidence>
<evidence type="ECO:0000313" key="14">
    <source>
        <dbReference type="EMBL" id="TDY02515.1"/>
    </source>
</evidence>
<feature type="domain" description="Glycosyl transferase family 1" evidence="12">
    <location>
        <begin position="295"/>
        <end position="447"/>
    </location>
</feature>
<comment type="pathway">
    <text evidence="3 11">Glycan biosynthesis; glycogen biosynthesis.</text>
</comment>
<dbReference type="Pfam" id="PF00534">
    <property type="entry name" value="Glycos_transf_1"/>
    <property type="match status" value="1"/>
</dbReference>
<dbReference type="EMBL" id="SOQX01000002">
    <property type="protein sequence ID" value="TDY02515.1"/>
    <property type="molecule type" value="Genomic_DNA"/>
</dbReference>
<evidence type="ECO:0000256" key="9">
    <source>
        <dbReference type="ARBA" id="ARBA00023056"/>
    </source>
</evidence>
<dbReference type="NCBIfam" id="NF001899">
    <property type="entry name" value="PRK00654.1-2"/>
    <property type="match status" value="1"/>
</dbReference>
<evidence type="ECO:0000256" key="4">
    <source>
        <dbReference type="ARBA" id="ARBA00010281"/>
    </source>
</evidence>
<evidence type="ECO:0000256" key="2">
    <source>
        <dbReference type="ARBA" id="ARBA00002764"/>
    </source>
</evidence>
<dbReference type="InterPro" id="IPR001296">
    <property type="entry name" value="Glyco_trans_1"/>
</dbReference>
<dbReference type="Pfam" id="PF08323">
    <property type="entry name" value="Glyco_transf_5"/>
    <property type="match status" value="1"/>
</dbReference>
<comment type="similarity">
    <text evidence="4 11">Belongs to the glycosyltransferase 1 family. Bacterial/plant glycogen synthase subfamily.</text>
</comment>
<comment type="catalytic activity">
    <reaction evidence="1 11">
        <text>[(1-&gt;4)-alpha-D-glucosyl](n) + ADP-alpha-D-glucose = [(1-&gt;4)-alpha-D-glucosyl](n+1) + ADP + H(+)</text>
        <dbReference type="Rhea" id="RHEA:18189"/>
        <dbReference type="Rhea" id="RHEA-COMP:9584"/>
        <dbReference type="Rhea" id="RHEA-COMP:9587"/>
        <dbReference type="ChEBI" id="CHEBI:15378"/>
        <dbReference type="ChEBI" id="CHEBI:15444"/>
        <dbReference type="ChEBI" id="CHEBI:57498"/>
        <dbReference type="ChEBI" id="CHEBI:456216"/>
        <dbReference type="EC" id="2.4.1.21"/>
    </reaction>
</comment>
<evidence type="ECO:0000256" key="7">
    <source>
        <dbReference type="ARBA" id="ARBA00022676"/>
    </source>
</evidence>
<dbReference type="GO" id="GO:0004373">
    <property type="term" value="F:alpha-1,4-glucan glucosyltransferase (UDP-glucose donor) activity"/>
    <property type="evidence" value="ECO:0007669"/>
    <property type="project" value="InterPro"/>
</dbReference>
<dbReference type="SUPFAM" id="SSF53756">
    <property type="entry name" value="UDP-Glycosyltransferase/glycogen phosphorylase"/>
    <property type="match status" value="1"/>
</dbReference>
<protein>
    <recommendedName>
        <fullName evidence="6 11">Glycogen synthase</fullName>
        <ecNumber evidence="5 11">2.4.1.21</ecNumber>
    </recommendedName>
    <alternativeName>
        <fullName evidence="10 11">Starch [bacterial glycogen] synthase</fullName>
    </alternativeName>
</protein>
<evidence type="ECO:0000256" key="6">
    <source>
        <dbReference type="ARBA" id="ARBA00019935"/>
    </source>
</evidence>
<dbReference type="PANTHER" id="PTHR45825:SF11">
    <property type="entry name" value="ALPHA AMYLASE DOMAIN-CONTAINING PROTEIN"/>
    <property type="match status" value="1"/>
</dbReference>
<comment type="function">
    <text evidence="2 11">Synthesizes alpha-1,4-glucan chains using ADP-glucose.</text>
</comment>
<organism evidence="14 15">
    <name type="scientific">Thiohalophilus thiocyanatoxydans</name>
    <dbReference type="NCBI Taxonomy" id="381308"/>
    <lineage>
        <taxon>Bacteria</taxon>
        <taxon>Pseudomonadati</taxon>
        <taxon>Pseudomonadota</taxon>
        <taxon>Gammaproteobacteria</taxon>
        <taxon>Thiohalomonadales</taxon>
        <taxon>Thiohalophilaceae</taxon>
        <taxon>Thiohalophilus</taxon>
    </lineage>
</organism>
<sequence length="488" mass="55132">MVSRRILYCSSEAYPLIKTGGLGDVAGSLPRALQQLGHDMRLLLPAYRDLLQNLSQRPRRLIELTIDHYPVTLWQTTLPGSRVVTWLVDCPPLFDRPGNPYLDDDGEPWPDNAQRFALFDQVAARLAGDQTGLDWQPDIVHGNDWQCGLIPVYLESQTDRPASVFSLHNLAYQGLFDRPTFDELGLLESLWHFTRLEYHGRFSFLKGGLIYADRITTVSPTYAREIQTPVFGHGMEDVLAHRADRLSGILNGIDTRTWNPGTDRLIVKRYNRRHLLDKQANKRALQAHFGLPQTGESMLIGMVTRLVEQKGIDLVLDSLPWLFNLPVQLVILGSGDKRYEQALQQAVKQYPRQLAVTIGYDEQLAHRIEAGADLFLMPSRFEPCGLNQMYSQRYGTLPLVTPVGGLADTVIDASGEALQRGEGSGFVMREISVPALQESLQRAVRGYQTPLSWRQLQQFAMQQDFSWKHSASAYAALYEQALQDSRMV</sequence>
<accession>A0A4V3H4B2</accession>
<gene>
    <name evidence="11" type="primary">glgA</name>
    <name evidence="14" type="ORF">EDC23_0889</name>
</gene>
<evidence type="ECO:0000256" key="11">
    <source>
        <dbReference type="HAMAP-Rule" id="MF_00484"/>
    </source>
</evidence>
<evidence type="ECO:0000259" key="13">
    <source>
        <dbReference type="Pfam" id="PF08323"/>
    </source>
</evidence>
<dbReference type="CDD" id="cd03791">
    <property type="entry name" value="GT5_Glycogen_synthase_DULL1-like"/>
    <property type="match status" value="1"/>
</dbReference>
<keyword evidence="7 11" id="KW-0328">Glycosyltransferase</keyword>
<evidence type="ECO:0000256" key="10">
    <source>
        <dbReference type="ARBA" id="ARBA00031722"/>
    </source>
</evidence>
<proteinExistence type="inferred from homology"/>
<evidence type="ECO:0000259" key="12">
    <source>
        <dbReference type="Pfam" id="PF00534"/>
    </source>
</evidence>
<comment type="caution">
    <text evidence="14">The sequence shown here is derived from an EMBL/GenBank/DDBJ whole genome shotgun (WGS) entry which is preliminary data.</text>
</comment>
<dbReference type="InterPro" id="IPR011835">
    <property type="entry name" value="GS/SS"/>
</dbReference>
<dbReference type="PANTHER" id="PTHR45825">
    <property type="entry name" value="GRANULE-BOUND STARCH SYNTHASE 1, CHLOROPLASTIC/AMYLOPLASTIC"/>
    <property type="match status" value="1"/>
</dbReference>
<keyword evidence="15" id="KW-1185">Reference proteome</keyword>
<dbReference type="InterPro" id="IPR013534">
    <property type="entry name" value="Starch_synth_cat_dom"/>
</dbReference>
<dbReference type="GO" id="GO:0009011">
    <property type="term" value="F:alpha-1,4-glucan glucosyltransferase (ADP-glucose donor) activity"/>
    <property type="evidence" value="ECO:0007669"/>
    <property type="project" value="UniProtKB-UniRule"/>
</dbReference>